<dbReference type="Proteomes" id="UP001165083">
    <property type="component" value="Unassembled WGS sequence"/>
</dbReference>
<proteinExistence type="predicted"/>
<comment type="caution">
    <text evidence="2">The sequence shown here is derived from an EMBL/GenBank/DDBJ whole genome shotgun (WGS) entry which is preliminary data.</text>
</comment>
<evidence type="ECO:0000313" key="3">
    <source>
        <dbReference type="Proteomes" id="UP001165083"/>
    </source>
</evidence>
<organism evidence="2 3">
    <name type="scientific">Phytophthora lilii</name>
    <dbReference type="NCBI Taxonomy" id="2077276"/>
    <lineage>
        <taxon>Eukaryota</taxon>
        <taxon>Sar</taxon>
        <taxon>Stramenopiles</taxon>
        <taxon>Oomycota</taxon>
        <taxon>Peronosporomycetes</taxon>
        <taxon>Peronosporales</taxon>
        <taxon>Peronosporaceae</taxon>
        <taxon>Phytophthora</taxon>
    </lineage>
</organism>
<feature type="compositionally biased region" description="Polar residues" evidence="1">
    <location>
        <begin position="30"/>
        <end position="40"/>
    </location>
</feature>
<dbReference type="OrthoDB" id="92088at2759"/>
<name>A0A9W6WUX9_9STRA</name>
<sequence length="213" mass="23736">MASRLVPLSASQPPAVVTSGEDDVDGAAESQPQGPHQRLNQVAHRRWKASTAVEFLNKVYHVEIQETRVAEDQTVLYALEVHLMSPPPWLLSSQQDFRVASLNPPFFVVERSFSDFEELRQQAYTAVSAVPPCTCRYCLGLLLYLRFTIGQPRGIVKFTAGTEKRKKILAQFISDLVALGRRRVEKVGKRECDAQLLIPVLLKDFLVGAASTS</sequence>
<dbReference type="AlphaFoldDB" id="A0A9W6WUX9"/>
<feature type="region of interest" description="Disordered" evidence="1">
    <location>
        <begin position="1"/>
        <end position="40"/>
    </location>
</feature>
<reference evidence="2" key="1">
    <citation type="submission" date="2023-04" db="EMBL/GenBank/DDBJ databases">
        <title>Phytophthora lilii NBRC 32176.</title>
        <authorList>
            <person name="Ichikawa N."/>
            <person name="Sato H."/>
            <person name="Tonouchi N."/>
        </authorList>
    </citation>
    <scope>NUCLEOTIDE SEQUENCE</scope>
    <source>
        <strain evidence="2">NBRC 32176</strain>
    </source>
</reference>
<evidence type="ECO:0000256" key="1">
    <source>
        <dbReference type="SAM" id="MobiDB-lite"/>
    </source>
</evidence>
<keyword evidence="3" id="KW-1185">Reference proteome</keyword>
<gene>
    <name evidence="2" type="ORF">Plil01_000700200</name>
</gene>
<accession>A0A9W6WUX9</accession>
<evidence type="ECO:0000313" key="2">
    <source>
        <dbReference type="EMBL" id="GMF18635.1"/>
    </source>
</evidence>
<protein>
    <submittedName>
        <fullName evidence="2">Unnamed protein product</fullName>
    </submittedName>
</protein>
<dbReference type="EMBL" id="BSXW01000322">
    <property type="protein sequence ID" value="GMF18635.1"/>
    <property type="molecule type" value="Genomic_DNA"/>
</dbReference>